<dbReference type="Proteomes" id="UP000070133">
    <property type="component" value="Unassembled WGS sequence"/>
</dbReference>
<evidence type="ECO:0000313" key="2">
    <source>
        <dbReference type="EMBL" id="KXS94726.1"/>
    </source>
</evidence>
<comment type="caution">
    <text evidence="2">The sequence shown here is derived from an EMBL/GenBank/DDBJ whole genome shotgun (WGS) entry which is preliminary data.</text>
</comment>
<accession>A0A139GX06</accession>
<organism evidence="2 3">
    <name type="scientific">Pseudocercospora eumusae</name>
    <dbReference type="NCBI Taxonomy" id="321146"/>
    <lineage>
        <taxon>Eukaryota</taxon>
        <taxon>Fungi</taxon>
        <taxon>Dikarya</taxon>
        <taxon>Ascomycota</taxon>
        <taxon>Pezizomycotina</taxon>
        <taxon>Dothideomycetes</taxon>
        <taxon>Dothideomycetidae</taxon>
        <taxon>Mycosphaerellales</taxon>
        <taxon>Mycosphaerellaceae</taxon>
        <taxon>Pseudocercospora</taxon>
    </lineage>
</organism>
<name>A0A139GX06_9PEZI</name>
<gene>
    <name evidence="2" type="ORF">AC578_1682</name>
</gene>
<dbReference type="AlphaFoldDB" id="A0A139GX06"/>
<dbReference type="EMBL" id="LFZN01000264">
    <property type="protein sequence ID" value="KXS94726.1"/>
    <property type="molecule type" value="Genomic_DNA"/>
</dbReference>
<proteinExistence type="predicted"/>
<reference evidence="2 3" key="1">
    <citation type="submission" date="2015-07" db="EMBL/GenBank/DDBJ databases">
        <title>Comparative genomics of the Sigatoka disease complex on banana suggests a link between parallel evolutionary changes in Pseudocercospora fijiensis and Pseudocercospora eumusae and increased virulence on the banana host.</title>
        <authorList>
            <person name="Chang T.-C."/>
            <person name="Salvucci A."/>
            <person name="Crous P.W."/>
            <person name="Stergiopoulos I."/>
        </authorList>
    </citation>
    <scope>NUCLEOTIDE SEQUENCE [LARGE SCALE GENOMIC DNA]</scope>
    <source>
        <strain evidence="2 3">CBS 114824</strain>
    </source>
</reference>
<feature type="region of interest" description="Disordered" evidence="1">
    <location>
        <begin position="1"/>
        <end position="27"/>
    </location>
</feature>
<evidence type="ECO:0000256" key="1">
    <source>
        <dbReference type="SAM" id="MobiDB-lite"/>
    </source>
</evidence>
<evidence type="ECO:0000313" key="3">
    <source>
        <dbReference type="Proteomes" id="UP000070133"/>
    </source>
</evidence>
<feature type="compositionally biased region" description="Low complexity" evidence="1">
    <location>
        <begin position="44"/>
        <end position="53"/>
    </location>
</feature>
<feature type="region of interest" description="Disordered" evidence="1">
    <location>
        <begin position="39"/>
        <end position="61"/>
    </location>
</feature>
<protein>
    <submittedName>
        <fullName evidence="2">Uncharacterized protein</fullName>
    </submittedName>
</protein>
<keyword evidence="3" id="KW-1185">Reference proteome</keyword>
<sequence length="61" mass="6954">MEDRVRITKRNKPSSAPQSGCISPETDLKPTFWRAEILRNQEATLSPTSSSLLESDRPMHR</sequence>